<keyword evidence="5" id="KW-1185">Reference proteome</keyword>
<dbReference type="EMBL" id="CP000780">
    <property type="protein sequence ID" value="ABS55341.1"/>
    <property type="molecule type" value="Genomic_DNA"/>
</dbReference>
<evidence type="ECO:0000313" key="4">
    <source>
        <dbReference type="EMBL" id="ABS55341.1"/>
    </source>
</evidence>
<dbReference type="HOGENOM" id="CLU_614842_0_0_2"/>
<dbReference type="eggNOG" id="arCOG10346">
    <property type="taxonomic scope" value="Archaea"/>
</dbReference>
<feature type="region of interest" description="Disordered" evidence="1">
    <location>
        <begin position="128"/>
        <end position="170"/>
    </location>
</feature>
<reference evidence="5" key="1">
    <citation type="journal article" date="2015" name="Microbiology">
        <title>Genome of Methanoregula boonei 6A8 reveals adaptations to oligotrophic peatland environments.</title>
        <authorList>
            <person name="Braeuer S."/>
            <person name="Cadillo-Quiroz H."/>
            <person name="Kyrpides N."/>
            <person name="Woyke T."/>
            <person name="Goodwin L."/>
            <person name="Detter C."/>
            <person name="Podell S."/>
            <person name="Yavitt J.B."/>
            <person name="Zinder S.H."/>
        </authorList>
    </citation>
    <scope>NUCLEOTIDE SEQUENCE [LARGE SCALE GENOMIC DNA]</scope>
    <source>
        <strain evidence="5">DSM 21154 / JCM 14090 / 6A8</strain>
    </source>
</reference>
<keyword evidence="2" id="KW-1133">Transmembrane helix</keyword>
<evidence type="ECO:0000256" key="2">
    <source>
        <dbReference type="SAM" id="Phobius"/>
    </source>
</evidence>
<dbReference type="KEGG" id="mbn:Mboo_0823"/>
<evidence type="ECO:0000259" key="3">
    <source>
        <dbReference type="Pfam" id="PF13240"/>
    </source>
</evidence>
<dbReference type="Proteomes" id="UP000002408">
    <property type="component" value="Chromosome"/>
</dbReference>
<feature type="domain" description="Zinc-ribbon" evidence="3">
    <location>
        <begin position="179"/>
        <end position="200"/>
    </location>
</feature>
<protein>
    <recommendedName>
        <fullName evidence="3">Zinc-ribbon domain-containing protein</fullName>
    </recommendedName>
</protein>
<keyword evidence="2" id="KW-0472">Membrane</keyword>
<dbReference type="STRING" id="456442.Mboo_0823"/>
<keyword evidence="2" id="KW-0812">Transmembrane</keyword>
<dbReference type="AlphaFoldDB" id="A7I6I0"/>
<evidence type="ECO:0000313" key="5">
    <source>
        <dbReference type="Proteomes" id="UP000002408"/>
    </source>
</evidence>
<sequence length="482" mass="50657">MADPELQGDEEILLRTQGVHVKSISFEAILTNKRIILVDRLKNLLPPKEIPIATIQSIEPGENAIRDLTLSMGVITKTGGVRQMVLTFSREGGGNRAEERDEWIRQIRAYLTPSFEQVMRKVIPGIESPGAGQALKGRRPVPSPADNSRIPLTVRPDSPEQWNTTPQPEPAAESILGTYCTHCGTKVPEGSGFCNKCGAQITPAREIPPVPVSPPPPAMQPGAVPRPAQPQYREAPPGPEYDPEASPRAPPAPLPPRRTVPVPPAQANPAPQYTDERKRQSPRLFSPKDMQPTPLVPSSMSTAVPPPLKKPRNTKKIFLAAGIIVIILIIAVAGVVVLPKLGILSFHSSGSASTSSTTQTTPAIATTTTAAASASSAGTGTAVVVATATPADIPSTGVAVSVSYIGGFKGSYTANGNTTSISNSGNKVYEIDNVTGPVSATFQKTDDTVTHALTVGIYNNGAKLVSNSTSASYGTVTVTTSV</sequence>
<feature type="compositionally biased region" description="Pro residues" evidence="1">
    <location>
        <begin position="248"/>
        <end position="266"/>
    </location>
</feature>
<organism evidence="4 5">
    <name type="scientific">Methanoregula boonei (strain DSM 21154 / JCM 14090 / 6A8)</name>
    <dbReference type="NCBI Taxonomy" id="456442"/>
    <lineage>
        <taxon>Archaea</taxon>
        <taxon>Methanobacteriati</taxon>
        <taxon>Methanobacteriota</taxon>
        <taxon>Stenosarchaea group</taxon>
        <taxon>Methanomicrobia</taxon>
        <taxon>Methanomicrobiales</taxon>
        <taxon>Methanoregulaceae</taxon>
        <taxon>Methanoregula</taxon>
    </lineage>
</organism>
<dbReference type="InterPro" id="IPR026870">
    <property type="entry name" value="Zinc_ribbon_dom"/>
</dbReference>
<feature type="compositionally biased region" description="Pro residues" evidence="1">
    <location>
        <begin position="206"/>
        <end position="219"/>
    </location>
</feature>
<dbReference type="Pfam" id="PF13240">
    <property type="entry name" value="Zn_Ribbon_1"/>
    <property type="match status" value="1"/>
</dbReference>
<name>A7I6I0_METB6</name>
<feature type="region of interest" description="Disordered" evidence="1">
    <location>
        <begin position="206"/>
        <end position="311"/>
    </location>
</feature>
<proteinExistence type="predicted"/>
<gene>
    <name evidence="4" type="ordered locus">Mboo_0823</name>
</gene>
<accession>A7I6I0</accession>
<evidence type="ECO:0000256" key="1">
    <source>
        <dbReference type="SAM" id="MobiDB-lite"/>
    </source>
</evidence>
<feature type="transmembrane region" description="Helical" evidence="2">
    <location>
        <begin position="317"/>
        <end position="338"/>
    </location>
</feature>
<dbReference type="RefSeq" id="WP_012106365.1">
    <property type="nucleotide sequence ID" value="NC_009712.1"/>
</dbReference>
<dbReference type="GeneID" id="5411502"/>